<protein>
    <submittedName>
        <fullName evidence="2">Uncharacterized protein</fullName>
    </submittedName>
</protein>
<proteinExistence type="predicted"/>
<organism evidence="2 3">
    <name type="scientific">Pseudomonas jessenii</name>
    <dbReference type="NCBI Taxonomy" id="77298"/>
    <lineage>
        <taxon>Bacteria</taxon>
        <taxon>Pseudomonadati</taxon>
        <taxon>Pseudomonadota</taxon>
        <taxon>Gammaproteobacteria</taxon>
        <taxon>Pseudomonadales</taxon>
        <taxon>Pseudomonadaceae</taxon>
        <taxon>Pseudomonas</taxon>
    </lineage>
</organism>
<feature type="chain" id="PRO_5016621588" evidence="1">
    <location>
        <begin position="25"/>
        <end position="144"/>
    </location>
</feature>
<accession>A0A370S0Q4</accession>
<evidence type="ECO:0000313" key="3">
    <source>
        <dbReference type="Proteomes" id="UP000255365"/>
    </source>
</evidence>
<dbReference type="PROSITE" id="PS51257">
    <property type="entry name" value="PROKAR_LIPOPROTEIN"/>
    <property type="match status" value="1"/>
</dbReference>
<sequence length="144" mass="15419">MRFEQISLVAAALAAISLSGCVTAPTWTNRGPSTIVTAKGMISCYEDANIIDGERMQGTICATPESGFFGGGEPEIYFGPWNRKFMKEPASTTTAGVTRDYQGKKVFLQCDPVLAPGTKTETGRACKVTVNGQLLVTANVEFKK</sequence>
<dbReference type="EMBL" id="QRAV01000027">
    <property type="protein sequence ID" value="RDL13313.1"/>
    <property type="molecule type" value="Genomic_DNA"/>
</dbReference>
<comment type="caution">
    <text evidence="2">The sequence shown here is derived from an EMBL/GenBank/DDBJ whole genome shotgun (WGS) entry which is preliminary data.</text>
</comment>
<evidence type="ECO:0000313" key="2">
    <source>
        <dbReference type="EMBL" id="RDL13313.1"/>
    </source>
</evidence>
<gene>
    <name evidence="2" type="ORF">DEU51_1272</name>
</gene>
<dbReference type="RefSeq" id="WP_115148413.1">
    <property type="nucleotide sequence ID" value="NZ_QRAV01000027.1"/>
</dbReference>
<reference evidence="2 3" key="1">
    <citation type="submission" date="2018-07" db="EMBL/GenBank/DDBJ databases">
        <title>Genome sequencing of rice bacterial endophytes.</title>
        <authorList>
            <person name="Venturi V."/>
        </authorList>
    </citation>
    <scope>NUCLEOTIDE SEQUENCE [LARGE SCALE GENOMIC DNA]</scope>
    <source>
        <strain evidence="2 3">E2333</strain>
    </source>
</reference>
<dbReference type="AlphaFoldDB" id="A0A370S0Q4"/>
<name>A0A370S0Q4_PSEJE</name>
<dbReference type="Proteomes" id="UP000255365">
    <property type="component" value="Unassembled WGS sequence"/>
</dbReference>
<keyword evidence="1" id="KW-0732">Signal</keyword>
<feature type="signal peptide" evidence="1">
    <location>
        <begin position="1"/>
        <end position="24"/>
    </location>
</feature>
<evidence type="ECO:0000256" key="1">
    <source>
        <dbReference type="SAM" id="SignalP"/>
    </source>
</evidence>